<name>A0A6J5K6F6_9BURK</name>
<evidence type="ECO:0000313" key="1">
    <source>
        <dbReference type="EMBL" id="CAB4048932.1"/>
    </source>
</evidence>
<proteinExistence type="predicted"/>
<evidence type="ECO:0000313" key="2">
    <source>
        <dbReference type="Proteomes" id="UP000494102"/>
    </source>
</evidence>
<dbReference type="AlphaFoldDB" id="A0A6J5K6F6"/>
<sequence length="75" mass="8242">MRFAEPGRKPLVPAAEVPGTSIGAVLDERNEAESVLMRPRAARAEGTPDEWQKRYEAVAAANRAAMYALVHRLKP</sequence>
<organism evidence="1 2">
    <name type="scientific">Paraburkholderia phenoliruptrix</name>
    <dbReference type="NCBI Taxonomy" id="252970"/>
    <lineage>
        <taxon>Bacteria</taxon>
        <taxon>Pseudomonadati</taxon>
        <taxon>Pseudomonadota</taxon>
        <taxon>Betaproteobacteria</taxon>
        <taxon>Burkholderiales</taxon>
        <taxon>Burkholderiaceae</taxon>
        <taxon>Paraburkholderia</taxon>
    </lineage>
</organism>
<dbReference type="EMBL" id="CADILN010000003">
    <property type="protein sequence ID" value="CAB4048932.1"/>
    <property type="molecule type" value="Genomic_DNA"/>
</dbReference>
<gene>
    <name evidence="1" type="ORF">LMG9964_02577</name>
</gene>
<dbReference type="Proteomes" id="UP000494102">
    <property type="component" value="Unassembled WGS sequence"/>
</dbReference>
<reference evidence="1 2" key="1">
    <citation type="submission" date="2020-04" db="EMBL/GenBank/DDBJ databases">
        <authorList>
            <person name="De Canck E."/>
        </authorList>
    </citation>
    <scope>NUCLEOTIDE SEQUENCE [LARGE SCALE GENOMIC DNA]</scope>
    <source>
        <strain evidence="1 2">LMG 9964</strain>
    </source>
</reference>
<accession>A0A6J5K6F6</accession>
<protein>
    <submittedName>
        <fullName evidence="1">Uncharacterized protein</fullName>
    </submittedName>
</protein>